<dbReference type="GO" id="GO:0032131">
    <property type="term" value="F:alkylated DNA binding"/>
    <property type="evidence" value="ECO:0007669"/>
    <property type="project" value="TreeGrafter"/>
</dbReference>
<keyword evidence="9" id="KW-0805">Transcription regulation</keyword>
<dbReference type="GO" id="GO:0043916">
    <property type="term" value="F:DNA-7-methylguanine glycosylase activity"/>
    <property type="evidence" value="ECO:0007669"/>
    <property type="project" value="TreeGrafter"/>
</dbReference>
<keyword evidence="5" id="KW-0808">Transferase</keyword>
<dbReference type="Proteomes" id="UP000199034">
    <property type="component" value="Unassembled WGS sequence"/>
</dbReference>
<evidence type="ECO:0000256" key="10">
    <source>
        <dbReference type="ARBA" id="ARBA00023125"/>
    </source>
</evidence>
<keyword evidence="7" id="KW-0227">DNA damage</keyword>
<dbReference type="InterPro" id="IPR009057">
    <property type="entry name" value="Homeodomain-like_sf"/>
</dbReference>
<dbReference type="PANTHER" id="PTHR43003">
    <property type="entry name" value="DNA-3-METHYLADENINE GLYCOSYLASE"/>
    <property type="match status" value="1"/>
</dbReference>
<dbReference type="AlphaFoldDB" id="A0A1G6NKA5"/>
<dbReference type="STRING" id="1045774.SAMN05421872_103265"/>
<dbReference type="GO" id="GO:0032259">
    <property type="term" value="P:methylation"/>
    <property type="evidence" value="ECO:0007669"/>
    <property type="project" value="UniProtKB-KW"/>
</dbReference>
<comment type="catalytic activity">
    <reaction evidence="1">
        <text>Hydrolysis of alkylated DNA, releasing 3-methyladenine, 3-methylguanine, 7-methylguanine and 7-methyladenine.</text>
        <dbReference type="EC" id="3.2.2.21"/>
    </reaction>
</comment>
<evidence type="ECO:0000313" key="16">
    <source>
        <dbReference type="Proteomes" id="UP000199034"/>
    </source>
</evidence>
<dbReference type="FunFam" id="3.40.10.10:FF:000001">
    <property type="entry name" value="DNA-3-methyladenine glycosylase 2"/>
    <property type="match status" value="1"/>
</dbReference>
<evidence type="ECO:0000256" key="4">
    <source>
        <dbReference type="ARBA" id="ARBA00022603"/>
    </source>
</evidence>
<dbReference type="Gene3D" id="3.30.310.20">
    <property type="entry name" value="DNA-3-methyladenine glycosylase AlkA, N-terminal domain"/>
    <property type="match status" value="1"/>
</dbReference>
<evidence type="ECO:0000256" key="1">
    <source>
        <dbReference type="ARBA" id="ARBA00000086"/>
    </source>
</evidence>
<evidence type="ECO:0000256" key="6">
    <source>
        <dbReference type="ARBA" id="ARBA00022723"/>
    </source>
</evidence>
<dbReference type="InterPro" id="IPR023170">
    <property type="entry name" value="HhH_base_excis_C"/>
</dbReference>
<dbReference type="PROSITE" id="PS01124">
    <property type="entry name" value="HTH_ARAC_FAMILY_2"/>
    <property type="match status" value="1"/>
</dbReference>
<dbReference type="InterPro" id="IPR011257">
    <property type="entry name" value="DNA_glycosylase"/>
</dbReference>
<keyword evidence="10" id="KW-0238">DNA-binding</keyword>
<dbReference type="GO" id="GO:0008725">
    <property type="term" value="F:DNA-3-methyladenine glycosylase activity"/>
    <property type="evidence" value="ECO:0007669"/>
    <property type="project" value="TreeGrafter"/>
</dbReference>
<keyword evidence="4" id="KW-0489">Methyltransferase</keyword>
<dbReference type="GO" id="GO:0032993">
    <property type="term" value="C:protein-DNA complex"/>
    <property type="evidence" value="ECO:0007669"/>
    <property type="project" value="TreeGrafter"/>
</dbReference>
<dbReference type="PANTHER" id="PTHR43003:SF13">
    <property type="entry name" value="DNA-3-METHYLADENINE GLYCOSYLASE 2"/>
    <property type="match status" value="1"/>
</dbReference>
<dbReference type="GO" id="GO:0043565">
    <property type="term" value="F:sequence-specific DNA binding"/>
    <property type="evidence" value="ECO:0007669"/>
    <property type="project" value="InterPro"/>
</dbReference>
<gene>
    <name evidence="15" type="ORF">SAMN05421872_103265</name>
</gene>
<dbReference type="Gene3D" id="1.10.10.60">
    <property type="entry name" value="Homeodomain-like"/>
    <property type="match status" value="1"/>
</dbReference>
<dbReference type="SUPFAM" id="SSF57884">
    <property type="entry name" value="Ada DNA repair protein, N-terminal domain (N-Ada 10)"/>
    <property type="match status" value="1"/>
</dbReference>
<keyword evidence="12" id="KW-0804">Transcription</keyword>
<keyword evidence="16" id="KW-1185">Reference proteome</keyword>
<evidence type="ECO:0000259" key="14">
    <source>
        <dbReference type="PROSITE" id="PS01124"/>
    </source>
</evidence>
<keyword evidence="11" id="KW-0010">Activator</keyword>
<dbReference type="CDD" id="cd00056">
    <property type="entry name" value="ENDO3c"/>
    <property type="match status" value="1"/>
</dbReference>
<dbReference type="EMBL" id="FMZM01000003">
    <property type="protein sequence ID" value="SDC67585.1"/>
    <property type="molecule type" value="Genomic_DNA"/>
</dbReference>
<sequence length="507" mass="53744">MGENGAMTTTTSSQLDAESCYRAVKSRDRRFDGVFYTAVRTTGIYCRPSCPARTPASANVTFHVSAAAAQAAGYRACKRCLPDATPGSPDWDVSASAAGRAMRLIADGVVDREGVDGLARRVGYTSRHLSRILTAELGAGPLALARARRAQTARVLIETTALPHTHVAFAAGFSSVRQFNDTIREVYAASPTQLRGRRTNSRPATGTVSMRLAVRTPFAGRALIDFLAYHLIPGVEVAGPGWYARTLTLPHGPGTVRLDADDTTAAGETAFVTATFALTDLRDTAAAVERARRLVDADCDPLAVGDHFAGDPVIGPLARATPGLRVPGQVDGDEVAVRTVIGQQVSVVGACTVTGRLVAAHGVPVETDIPGLTHLFPDAATLAGVDPEMLPMPRARGRALVGLCAALASGEVALDRGPDRDDVRRRLLELPGIGPWTADYVAMRALAHPDLFLPTDVGVRNALAGLGHDPASVIAGSERWRPWRSYALMHLWNTLMPSATDPDRQES</sequence>
<dbReference type="GO" id="GO:0006307">
    <property type="term" value="P:DNA alkylation repair"/>
    <property type="evidence" value="ECO:0007669"/>
    <property type="project" value="TreeGrafter"/>
</dbReference>
<evidence type="ECO:0000256" key="13">
    <source>
        <dbReference type="ARBA" id="ARBA00023204"/>
    </source>
</evidence>
<dbReference type="Pfam" id="PF12833">
    <property type="entry name" value="HTH_18"/>
    <property type="match status" value="1"/>
</dbReference>
<dbReference type="GO" id="GO:0003700">
    <property type="term" value="F:DNA-binding transcription factor activity"/>
    <property type="evidence" value="ECO:0007669"/>
    <property type="project" value="InterPro"/>
</dbReference>
<dbReference type="InterPro" id="IPR004026">
    <property type="entry name" value="Ada_DNA_repair_Zn-bd"/>
</dbReference>
<dbReference type="Gene3D" id="1.10.1670.10">
    <property type="entry name" value="Helix-hairpin-Helix base-excision DNA repair enzymes (C-terminal)"/>
    <property type="match status" value="1"/>
</dbReference>
<comment type="cofactor">
    <cofactor evidence="2">
        <name>Zn(2+)</name>
        <dbReference type="ChEBI" id="CHEBI:29105"/>
    </cofactor>
</comment>
<dbReference type="SMART" id="SM01009">
    <property type="entry name" value="AlkA_N"/>
    <property type="match status" value="1"/>
</dbReference>
<dbReference type="GO" id="GO:0006285">
    <property type="term" value="P:base-excision repair, AP site formation"/>
    <property type="evidence" value="ECO:0007669"/>
    <property type="project" value="TreeGrafter"/>
</dbReference>
<evidence type="ECO:0000256" key="7">
    <source>
        <dbReference type="ARBA" id="ARBA00022763"/>
    </source>
</evidence>
<evidence type="ECO:0000256" key="2">
    <source>
        <dbReference type="ARBA" id="ARBA00001947"/>
    </source>
</evidence>
<name>A0A1G6NKA5_9ACTN</name>
<evidence type="ECO:0000256" key="8">
    <source>
        <dbReference type="ARBA" id="ARBA00022833"/>
    </source>
</evidence>
<protein>
    <recommendedName>
        <fullName evidence="3">DNA-3-methyladenine glycosylase II</fullName>
        <ecNumber evidence="3">3.2.2.21</ecNumber>
    </recommendedName>
</protein>
<dbReference type="InterPro" id="IPR003265">
    <property type="entry name" value="HhH-GPD_domain"/>
</dbReference>
<proteinExistence type="predicted"/>
<dbReference type="InterPro" id="IPR010316">
    <property type="entry name" value="AlkA_N"/>
</dbReference>
<dbReference type="SMART" id="SM00478">
    <property type="entry name" value="ENDO3c"/>
    <property type="match status" value="1"/>
</dbReference>
<feature type="domain" description="HTH araC/xylS-type" evidence="14">
    <location>
        <begin position="99"/>
        <end position="197"/>
    </location>
</feature>
<dbReference type="InterPro" id="IPR051912">
    <property type="entry name" value="Alkylbase_DNA_Glycosylase/TA"/>
</dbReference>
<dbReference type="Pfam" id="PF02805">
    <property type="entry name" value="Ada_Zn_binding"/>
    <property type="match status" value="1"/>
</dbReference>
<keyword evidence="8" id="KW-0862">Zinc</keyword>
<dbReference type="SMART" id="SM00342">
    <property type="entry name" value="HTH_ARAC"/>
    <property type="match status" value="1"/>
</dbReference>
<evidence type="ECO:0000313" key="15">
    <source>
        <dbReference type="EMBL" id="SDC67585.1"/>
    </source>
</evidence>
<keyword evidence="13" id="KW-0234">DNA repair</keyword>
<dbReference type="SUPFAM" id="SSF55945">
    <property type="entry name" value="TATA-box binding protein-like"/>
    <property type="match status" value="1"/>
</dbReference>
<organism evidence="15 16">
    <name type="scientific">Nocardioides lianchengensis</name>
    <dbReference type="NCBI Taxonomy" id="1045774"/>
    <lineage>
        <taxon>Bacteria</taxon>
        <taxon>Bacillati</taxon>
        <taxon>Actinomycetota</taxon>
        <taxon>Actinomycetes</taxon>
        <taxon>Propionibacteriales</taxon>
        <taxon>Nocardioidaceae</taxon>
        <taxon>Nocardioides</taxon>
    </lineage>
</organism>
<dbReference type="EC" id="3.2.2.21" evidence="3"/>
<dbReference type="GO" id="GO:0008168">
    <property type="term" value="F:methyltransferase activity"/>
    <property type="evidence" value="ECO:0007669"/>
    <property type="project" value="UniProtKB-KW"/>
</dbReference>
<dbReference type="SUPFAM" id="SSF48150">
    <property type="entry name" value="DNA-glycosylase"/>
    <property type="match status" value="1"/>
</dbReference>
<dbReference type="GO" id="GO:0005737">
    <property type="term" value="C:cytoplasm"/>
    <property type="evidence" value="ECO:0007669"/>
    <property type="project" value="TreeGrafter"/>
</dbReference>
<dbReference type="Pfam" id="PF06029">
    <property type="entry name" value="AlkA_N"/>
    <property type="match status" value="1"/>
</dbReference>
<evidence type="ECO:0000256" key="11">
    <source>
        <dbReference type="ARBA" id="ARBA00023159"/>
    </source>
</evidence>
<dbReference type="SUPFAM" id="SSF46689">
    <property type="entry name" value="Homeodomain-like"/>
    <property type="match status" value="1"/>
</dbReference>
<dbReference type="InterPro" id="IPR035451">
    <property type="entry name" value="Ada-like_dom_sf"/>
</dbReference>
<dbReference type="Gene3D" id="1.10.340.30">
    <property type="entry name" value="Hypothetical protein, domain 2"/>
    <property type="match status" value="1"/>
</dbReference>
<evidence type="ECO:0000256" key="12">
    <source>
        <dbReference type="ARBA" id="ARBA00023163"/>
    </source>
</evidence>
<evidence type="ECO:0000256" key="3">
    <source>
        <dbReference type="ARBA" id="ARBA00012000"/>
    </source>
</evidence>
<reference evidence="15 16" key="1">
    <citation type="submission" date="2016-10" db="EMBL/GenBank/DDBJ databases">
        <authorList>
            <person name="de Groot N.N."/>
        </authorList>
    </citation>
    <scope>NUCLEOTIDE SEQUENCE [LARGE SCALE GENOMIC DNA]</scope>
    <source>
        <strain evidence="15 16">CGMCC 4.6858</strain>
    </source>
</reference>
<dbReference type="GO" id="GO:0008270">
    <property type="term" value="F:zinc ion binding"/>
    <property type="evidence" value="ECO:0007669"/>
    <property type="project" value="InterPro"/>
</dbReference>
<evidence type="ECO:0000256" key="5">
    <source>
        <dbReference type="ARBA" id="ARBA00022679"/>
    </source>
</evidence>
<dbReference type="Gene3D" id="3.40.10.10">
    <property type="entry name" value="DNA Methylphosphotriester Repair Domain"/>
    <property type="match status" value="1"/>
</dbReference>
<dbReference type="InterPro" id="IPR018060">
    <property type="entry name" value="HTH_AraC"/>
</dbReference>
<evidence type="ECO:0000256" key="9">
    <source>
        <dbReference type="ARBA" id="ARBA00023015"/>
    </source>
</evidence>
<dbReference type="InterPro" id="IPR037046">
    <property type="entry name" value="AlkA_N_sf"/>
</dbReference>
<accession>A0A1G6NKA5</accession>
<keyword evidence="6" id="KW-0479">Metal-binding</keyword>